<reference evidence="2" key="1">
    <citation type="submission" date="2017-02" db="UniProtKB">
        <authorList>
            <consortium name="WormBaseParasite"/>
        </authorList>
    </citation>
    <scope>IDENTIFICATION</scope>
</reference>
<evidence type="ECO:0000313" key="1">
    <source>
        <dbReference type="Proteomes" id="UP000036681"/>
    </source>
</evidence>
<sequence length="109" mass="12169">MDGRKAESTSIGECTCVIFTIVFSRPLFNSFNAPRLSDRQCLAKAQENAITGIVTMRYERGLPVISIPLPSRREICQFSLKPISDTVFNLCNYLAAEDKGIDFVALYTI</sequence>
<proteinExistence type="predicted"/>
<dbReference type="AlphaFoldDB" id="A0A0M3IGY2"/>
<organism evidence="1 2">
    <name type="scientific">Ascaris lumbricoides</name>
    <name type="common">Giant roundworm</name>
    <dbReference type="NCBI Taxonomy" id="6252"/>
    <lineage>
        <taxon>Eukaryota</taxon>
        <taxon>Metazoa</taxon>
        <taxon>Ecdysozoa</taxon>
        <taxon>Nematoda</taxon>
        <taxon>Chromadorea</taxon>
        <taxon>Rhabditida</taxon>
        <taxon>Spirurina</taxon>
        <taxon>Ascaridomorpha</taxon>
        <taxon>Ascaridoidea</taxon>
        <taxon>Ascarididae</taxon>
        <taxon>Ascaris</taxon>
    </lineage>
</organism>
<keyword evidence="1" id="KW-1185">Reference proteome</keyword>
<protein>
    <submittedName>
        <fullName evidence="2">Calcium uniporter protein</fullName>
    </submittedName>
</protein>
<dbReference type="WBParaSite" id="ALUE_0001761201-mRNA-1">
    <property type="protein sequence ID" value="ALUE_0001761201-mRNA-1"/>
    <property type="gene ID" value="ALUE_0001761201"/>
</dbReference>
<accession>A0A0M3IGY2</accession>
<dbReference type="Proteomes" id="UP000036681">
    <property type="component" value="Unplaced"/>
</dbReference>
<name>A0A0M3IGY2_ASCLU</name>
<evidence type="ECO:0000313" key="2">
    <source>
        <dbReference type="WBParaSite" id="ALUE_0001761201-mRNA-1"/>
    </source>
</evidence>